<dbReference type="InterPro" id="IPR045344">
    <property type="entry name" value="C-JID"/>
</dbReference>
<proteinExistence type="predicted"/>
<gene>
    <name evidence="5" type="ORF">GH714_043457</name>
</gene>
<organism evidence="5 6">
    <name type="scientific">Hevea brasiliensis</name>
    <name type="common">Para rubber tree</name>
    <name type="synonym">Siphonia brasiliensis</name>
    <dbReference type="NCBI Taxonomy" id="3981"/>
    <lineage>
        <taxon>Eukaryota</taxon>
        <taxon>Viridiplantae</taxon>
        <taxon>Streptophyta</taxon>
        <taxon>Embryophyta</taxon>
        <taxon>Tracheophyta</taxon>
        <taxon>Spermatophyta</taxon>
        <taxon>Magnoliopsida</taxon>
        <taxon>eudicotyledons</taxon>
        <taxon>Gunneridae</taxon>
        <taxon>Pentapetalae</taxon>
        <taxon>rosids</taxon>
        <taxon>fabids</taxon>
        <taxon>Malpighiales</taxon>
        <taxon>Euphorbiaceae</taxon>
        <taxon>Crotonoideae</taxon>
        <taxon>Micrandreae</taxon>
        <taxon>Hevea</taxon>
    </lineage>
</organism>
<reference evidence="5 6" key="1">
    <citation type="journal article" date="2020" name="Mol. Plant">
        <title>The Chromosome-Based Rubber Tree Genome Provides New Insights into Spurge Genome Evolution and Rubber Biosynthesis.</title>
        <authorList>
            <person name="Liu J."/>
            <person name="Shi C."/>
            <person name="Shi C.C."/>
            <person name="Li W."/>
            <person name="Zhang Q.J."/>
            <person name="Zhang Y."/>
            <person name="Li K."/>
            <person name="Lu H.F."/>
            <person name="Shi C."/>
            <person name="Zhu S.T."/>
            <person name="Xiao Z.Y."/>
            <person name="Nan H."/>
            <person name="Yue Y."/>
            <person name="Zhu X.G."/>
            <person name="Wu Y."/>
            <person name="Hong X.N."/>
            <person name="Fan G.Y."/>
            <person name="Tong Y."/>
            <person name="Zhang D."/>
            <person name="Mao C.L."/>
            <person name="Liu Y.L."/>
            <person name="Hao S.J."/>
            <person name="Liu W.Q."/>
            <person name="Lv M.Q."/>
            <person name="Zhang H.B."/>
            <person name="Liu Y."/>
            <person name="Hu-Tang G.R."/>
            <person name="Wang J.P."/>
            <person name="Wang J.H."/>
            <person name="Sun Y.H."/>
            <person name="Ni S.B."/>
            <person name="Chen W.B."/>
            <person name="Zhang X.C."/>
            <person name="Jiao Y.N."/>
            <person name="Eichler E.E."/>
            <person name="Li G.H."/>
            <person name="Liu X."/>
            <person name="Gao L.Z."/>
        </authorList>
    </citation>
    <scope>NUCLEOTIDE SEQUENCE [LARGE SCALE GENOMIC DNA]</scope>
    <source>
        <strain evidence="6">cv. GT1</strain>
        <tissue evidence="5">Leaf</tissue>
    </source>
</reference>
<dbReference type="PANTHER" id="PTHR11017">
    <property type="entry name" value="LEUCINE-RICH REPEAT-CONTAINING PROTEIN"/>
    <property type="match status" value="1"/>
</dbReference>
<name>A0A6A6K3A3_HEVBR</name>
<accession>A0A6A6K3A3</accession>
<evidence type="ECO:0000313" key="5">
    <source>
        <dbReference type="EMBL" id="KAF2283127.1"/>
    </source>
</evidence>
<dbReference type="PANTHER" id="PTHR11017:SF551">
    <property type="entry name" value="TIR DOMAIN-CONTAINING PROTEIN"/>
    <property type="match status" value="1"/>
</dbReference>
<feature type="domain" description="C-JID" evidence="4">
    <location>
        <begin position="145"/>
        <end position="281"/>
    </location>
</feature>
<protein>
    <recommendedName>
        <fullName evidence="4">C-JID domain-containing protein</fullName>
    </recommendedName>
</protein>
<evidence type="ECO:0000259" key="4">
    <source>
        <dbReference type="Pfam" id="PF20160"/>
    </source>
</evidence>
<feature type="compositionally biased region" description="Acidic residues" evidence="3">
    <location>
        <begin position="334"/>
        <end position="347"/>
    </location>
</feature>
<sequence length="483" mass="54447">MNQIKFLNFYHSNVDVDNFWDYDEFIKYVPNNVHFPKDLASLPKELRYLQWHFYPLDCLPSQFHTEKLVELNMSGSHVSRLWNGVQQNLANLKAIKLCYCTHLIEMPNVTGAKNLETIDCRGCISLVEEFYSNDRLLGKQVTAILPGNKIPKWIQYQSIGDSITVPLSSNWYHNFLGFTLSAIFKLNHTSDFIWTTLECQFKSNYGESYCISTGFEYWDDGKIQPTKQVFVSYNNKFCIHVEDIGGSMHSYKEVSFHFIVEDDYGHSMVKKCGVQLLYDGDTDPESNENEDDVDESGDTCSFIEQEEEAEVDETSEMLSFTEEEDEIISWSDNDKEDEATEEEEEAVDEKISSSNEVDESSLATFSIIEEEEEADRNKTTPPKAVGSRGRGVNRGRVAHRIRLSDAGQPCRDAAIPPPPPNEVVDHDELHEGGDEHGDSTSHGSASAAYVAPVPPHPPTPTVAPPVPPTAIPLIPPIVPTTSF</sequence>
<dbReference type="AlphaFoldDB" id="A0A6A6K3A3"/>
<keyword evidence="6" id="KW-1185">Reference proteome</keyword>
<feature type="compositionally biased region" description="Pro residues" evidence="3">
    <location>
        <begin position="452"/>
        <end position="467"/>
    </location>
</feature>
<evidence type="ECO:0000256" key="3">
    <source>
        <dbReference type="SAM" id="MobiDB-lite"/>
    </source>
</evidence>
<dbReference type="Gene3D" id="3.80.10.10">
    <property type="entry name" value="Ribonuclease Inhibitor"/>
    <property type="match status" value="1"/>
</dbReference>
<keyword evidence="2" id="KW-0677">Repeat</keyword>
<evidence type="ECO:0000256" key="1">
    <source>
        <dbReference type="ARBA" id="ARBA00022614"/>
    </source>
</evidence>
<feature type="compositionally biased region" description="Acidic residues" evidence="3">
    <location>
        <begin position="307"/>
        <end position="327"/>
    </location>
</feature>
<dbReference type="GO" id="GO:0006952">
    <property type="term" value="P:defense response"/>
    <property type="evidence" value="ECO:0007669"/>
    <property type="project" value="InterPro"/>
</dbReference>
<evidence type="ECO:0000313" key="6">
    <source>
        <dbReference type="Proteomes" id="UP000467840"/>
    </source>
</evidence>
<feature type="compositionally biased region" description="Basic residues" evidence="3">
    <location>
        <begin position="391"/>
        <end position="401"/>
    </location>
</feature>
<feature type="compositionally biased region" description="Acidic residues" evidence="3">
    <location>
        <begin position="280"/>
        <end position="297"/>
    </location>
</feature>
<feature type="region of interest" description="Disordered" evidence="3">
    <location>
        <begin position="307"/>
        <end position="467"/>
    </location>
</feature>
<dbReference type="Proteomes" id="UP000467840">
    <property type="component" value="Unassembled WGS sequence"/>
</dbReference>
<dbReference type="EMBL" id="JAAGAX010000020">
    <property type="protein sequence ID" value="KAF2283127.1"/>
    <property type="molecule type" value="Genomic_DNA"/>
</dbReference>
<dbReference type="InterPro" id="IPR044974">
    <property type="entry name" value="Disease_R_plants"/>
</dbReference>
<keyword evidence="1" id="KW-0433">Leucine-rich repeat</keyword>
<dbReference type="Pfam" id="PF20160">
    <property type="entry name" value="C-JID"/>
    <property type="match status" value="1"/>
</dbReference>
<feature type="compositionally biased region" description="Basic and acidic residues" evidence="3">
    <location>
        <begin position="423"/>
        <end position="439"/>
    </location>
</feature>
<evidence type="ECO:0000256" key="2">
    <source>
        <dbReference type="ARBA" id="ARBA00022737"/>
    </source>
</evidence>
<feature type="region of interest" description="Disordered" evidence="3">
    <location>
        <begin position="279"/>
        <end position="298"/>
    </location>
</feature>
<dbReference type="SUPFAM" id="SSF52058">
    <property type="entry name" value="L domain-like"/>
    <property type="match status" value="1"/>
</dbReference>
<dbReference type="InterPro" id="IPR032675">
    <property type="entry name" value="LRR_dom_sf"/>
</dbReference>
<comment type="caution">
    <text evidence="5">The sequence shown here is derived from an EMBL/GenBank/DDBJ whole genome shotgun (WGS) entry which is preliminary data.</text>
</comment>